<dbReference type="AlphaFoldDB" id="A0A8H3G8G0"/>
<evidence type="ECO:0000313" key="1">
    <source>
        <dbReference type="EMBL" id="CAF9936497.1"/>
    </source>
</evidence>
<gene>
    <name evidence="1" type="ORF">HETSPECPRED_010351</name>
</gene>
<organism evidence="1 2">
    <name type="scientific">Heterodermia speciosa</name>
    <dbReference type="NCBI Taxonomy" id="116794"/>
    <lineage>
        <taxon>Eukaryota</taxon>
        <taxon>Fungi</taxon>
        <taxon>Dikarya</taxon>
        <taxon>Ascomycota</taxon>
        <taxon>Pezizomycotina</taxon>
        <taxon>Lecanoromycetes</taxon>
        <taxon>OSLEUM clade</taxon>
        <taxon>Lecanoromycetidae</taxon>
        <taxon>Caliciales</taxon>
        <taxon>Physciaceae</taxon>
        <taxon>Heterodermia</taxon>
    </lineage>
</organism>
<reference evidence="1" key="1">
    <citation type="submission" date="2021-03" db="EMBL/GenBank/DDBJ databases">
        <authorList>
            <person name="Tagirdzhanova G."/>
        </authorList>
    </citation>
    <scope>NUCLEOTIDE SEQUENCE</scope>
</reference>
<comment type="caution">
    <text evidence="1">The sequence shown here is derived from an EMBL/GenBank/DDBJ whole genome shotgun (WGS) entry which is preliminary data.</text>
</comment>
<protein>
    <submittedName>
        <fullName evidence="1">Uncharacterized protein</fullName>
    </submittedName>
</protein>
<proteinExistence type="predicted"/>
<dbReference type="Proteomes" id="UP000664521">
    <property type="component" value="Unassembled WGS sequence"/>
</dbReference>
<evidence type="ECO:0000313" key="2">
    <source>
        <dbReference type="Proteomes" id="UP000664521"/>
    </source>
</evidence>
<name>A0A8H3G8G0_9LECA</name>
<keyword evidence="2" id="KW-1185">Reference proteome</keyword>
<sequence>MVETTSAPTGSSESTTGKKLLAIRVRSPRIPQSSPYGYLGQLPRELRDEIYAMLFSKGHIALTRTSKALHADTEAALYKYGVYRLIIDDKLYYDLIDLALPYEEVIRNVQNVRIHILPPSKEPYHQHDIEYTHDFKSLSLFIYETIGSMTEPKTCTVKFTFATYTPFMEYTLESLVFLNEFEHIHVEIFDGVWSTKDGISKIFTEDEMVKAVKWRLTAFDDDEREGLTITRVKRPICFNL</sequence>
<accession>A0A8H3G8G0</accession>
<dbReference type="EMBL" id="CAJPDS010000092">
    <property type="protein sequence ID" value="CAF9936497.1"/>
    <property type="molecule type" value="Genomic_DNA"/>
</dbReference>